<dbReference type="Pfam" id="PF04784">
    <property type="entry name" value="DUF547"/>
    <property type="match status" value="1"/>
</dbReference>
<organism evidence="2 3">
    <name type="scientific">Aquariibacter lacus</name>
    <dbReference type="NCBI Taxonomy" id="2801332"/>
    <lineage>
        <taxon>Bacteria</taxon>
        <taxon>Pseudomonadati</taxon>
        <taxon>Pseudomonadota</taxon>
        <taxon>Betaproteobacteria</taxon>
        <taxon>Burkholderiales</taxon>
        <taxon>Sphaerotilaceae</taxon>
        <taxon>Aquariibacter</taxon>
    </lineage>
</organism>
<dbReference type="Proteomes" id="UP000643207">
    <property type="component" value="Unassembled WGS sequence"/>
</dbReference>
<dbReference type="PANTHER" id="PTHR46361:SF3">
    <property type="entry name" value="ELECTRON CARRIER_ PROTEIN DISULFIDE OXIDOREDUCTASE"/>
    <property type="match status" value="1"/>
</dbReference>
<accession>A0A9X1BMX9</accession>
<dbReference type="EMBL" id="JAERRA010000001">
    <property type="protein sequence ID" value="MBL0718832.1"/>
    <property type="molecule type" value="Genomic_DNA"/>
</dbReference>
<evidence type="ECO:0000259" key="1">
    <source>
        <dbReference type="Pfam" id="PF04784"/>
    </source>
</evidence>
<protein>
    <submittedName>
        <fullName evidence="2">DUF547 domain-containing protein</fullName>
    </submittedName>
</protein>
<name>A0A9X1BMX9_9BURK</name>
<gene>
    <name evidence="2" type="ORF">JI742_02915</name>
</gene>
<feature type="domain" description="DUF547" evidence="1">
    <location>
        <begin position="107"/>
        <end position="220"/>
    </location>
</feature>
<evidence type="ECO:0000313" key="3">
    <source>
        <dbReference type="Proteomes" id="UP000643207"/>
    </source>
</evidence>
<evidence type="ECO:0000313" key="2">
    <source>
        <dbReference type="EMBL" id="MBL0718832.1"/>
    </source>
</evidence>
<dbReference type="InterPro" id="IPR006869">
    <property type="entry name" value="DUF547"/>
</dbReference>
<keyword evidence="3" id="KW-1185">Reference proteome</keyword>
<dbReference type="AlphaFoldDB" id="A0A9X1BMX9"/>
<dbReference type="PANTHER" id="PTHR46361">
    <property type="entry name" value="ELECTRON CARRIER/ PROTEIN DISULFIDE OXIDOREDUCTASE"/>
    <property type="match status" value="1"/>
</dbReference>
<reference evidence="2 3" key="1">
    <citation type="submission" date="2021-01" db="EMBL/GenBank/DDBJ databases">
        <title>Piscinibacter sp. Jin2 Genome sequencing and assembly.</title>
        <authorList>
            <person name="Kim I."/>
        </authorList>
    </citation>
    <scope>NUCLEOTIDE SEQUENCE [LARGE SCALE GENOMIC DNA]</scope>
    <source>
        <strain evidence="2 3">Jin2</strain>
    </source>
</reference>
<proteinExistence type="predicted"/>
<dbReference type="InterPro" id="IPR006311">
    <property type="entry name" value="TAT_signal"/>
</dbReference>
<comment type="caution">
    <text evidence="2">The sequence shown here is derived from an EMBL/GenBank/DDBJ whole genome shotgun (WGS) entry which is preliminary data.</text>
</comment>
<sequence length="300" mass="32805">MKPKLCLTAHPSQPAAEAQALSPARRRLLGGAIGSLALAGLGPLAAGPAAAAEAFDHGPWTALLKRHVVLLRGGQASQVRYAGFAADRPALKAYLTSLSALPRARFEAWTPAAQMAFLINAYNAWTVELILGRYPRLASIKDLGSLLSSPWKPAWIPLLGETLSLDGIEHVRLRARGRYDDPRIHFAVNCASVGCPMLREEAFLPERLDAQLDEQTARFLADRSRNRYDAASGRLKVSKIFDWYGEDFRLGHRGIRSLAGFFASQAERLAEAPADQARLRAGKVPIDFLDYDWALNDVPA</sequence>
<dbReference type="PROSITE" id="PS51318">
    <property type="entry name" value="TAT"/>
    <property type="match status" value="1"/>
</dbReference>